<dbReference type="Proteomes" id="UP001279553">
    <property type="component" value="Unassembled WGS sequence"/>
</dbReference>
<dbReference type="NCBIfam" id="TIGR00739">
    <property type="entry name" value="yajC"/>
    <property type="match status" value="1"/>
</dbReference>
<keyword evidence="11" id="KW-0811">Translocation</keyword>
<keyword evidence="7" id="KW-1003">Cell membrane</keyword>
<name>A0AAW9DRW7_ACIAO</name>
<keyword evidence="10 13" id="KW-1133">Transmembrane helix</keyword>
<dbReference type="Pfam" id="PF02699">
    <property type="entry name" value="YajC"/>
    <property type="match status" value="1"/>
</dbReference>
<evidence type="ECO:0000256" key="3">
    <source>
        <dbReference type="ARBA" id="ARBA00006742"/>
    </source>
</evidence>
<dbReference type="PRINTS" id="PR01853">
    <property type="entry name" value="YAJCTRNLCASE"/>
</dbReference>
<comment type="caution">
    <text evidence="14">The sequence shown here is derived from an EMBL/GenBank/DDBJ whole genome shotgun (WGS) entry which is preliminary data.</text>
</comment>
<keyword evidence="8 13" id="KW-0812">Transmembrane</keyword>
<protein>
    <recommendedName>
        <fullName evidence="5">Sec translocon accessory complex subunit YajC</fullName>
    </recommendedName>
</protein>
<comment type="subcellular location">
    <subcellularLocation>
        <location evidence="2">Cell membrane</location>
        <topology evidence="2">Single-pass membrane protein</topology>
    </subcellularLocation>
</comment>
<dbReference type="SMART" id="SM01323">
    <property type="entry name" value="YajC"/>
    <property type="match status" value="1"/>
</dbReference>
<dbReference type="EMBL" id="JAWXYB010000018">
    <property type="protein sequence ID" value="MDX5930950.1"/>
    <property type="molecule type" value="Genomic_DNA"/>
</dbReference>
<dbReference type="GO" id="GO:0005886">
    <property type="term" value="C:plasma membrane"/>
    <property type="evidence" value="ECO:0007669"/>
    <property type="project" value="UniProtKB-SubCell"/>
</dbReference>
<evidence type="ECO:0000256" key="13">
    <source>
        <dbReference type="SAM" id="Phobius"/>
    </source>
</evidence>
<evidence type="ECO:0000256" key="2">
    <source>
        <dbReference type="ARBA" id="ARBA00004162"/>
    </source>
</evidence>
<evidence type="ECO:0000313" key="14">
    <source>
        <dbReference type="EMBL" id="MDX5930950.1"/>
    </source>
</evidence>
<evidence type="ECO:0000256" key="4">
    <source>
        <dbReference type="ARBA" id="ARBA00011718"/>
    </source>
</evidence>
<accession>A0AAW9DRW7</accession>
<evidence type="ECO:0000256" key="7">
    <source>
        <dbReference type="ARBA" id="ARBA00022475"/>
    </source>
</evidence>
<dbReference type="AlphaFoldDB" id="A0AAW9DRW7"/>
<comment type="similarity">
    <text evidence="3">Belongs to the YajC family.</text>
</comment>
<keyword evidence="12 13" id="KW-0472">Membrane</keyword>
<keyword evidence="9" id="KW-0653">Protein transport</keyword>
<dbReference type="RefSeq" id="WP_319613873.1">
    <property type="nucleotide sequence ID" value="NZ_JAWXYB010000018.1"/>
</dbReference>
<dbReference type="GO" id="GO:0015031">
    <property type="term" value="P:protein transport"/>
    <property type="evidence" value="ECO:0007669"/>
    <property type="project" value="UniProtKB-KW"/>
</dbReference>
<organism evidence="14 15">
    <name type="scientific">Acidiphilium acidophilum</name>
    <name type="common">Thiobacillus acidophilus</name>
    <dbReference type="NCBI Taxonomy" id="76588"/>
    <lineage>
        <taxon>Bacteria</taxon>
        <taxon>Pseudomonadati</taxon>
        <taxon>Pseudomonadota</taxon>
        <taxon>Alphaproteobacteria</taxon>
        <taxon>Acetobacterales</taxon>
        <taxon>Acidocellaceae</taxon>
        <taxon>Acidiphilium</taxon>
    </lineage>
</organism>
<dbReference type="InterPro" id="IPR003849">
    <property type="entry name" value="Preprotein_translocase_YajC"/>
</dbReference>
<evidence type="ECO:0000256" key="8">
    <source>
        <dbReference type="ARBA" id="ARBA00022692"/>
    </source>
</evidence>
<evidence type="ECO:0000256" key="5">
    <source>
        <dbReference type="ARBA" id="ARBA00014962"/>
    </source>
</evidence>
<evidence type="ECO:0000313" key="15">
    <source>
        <dbReference type="Proteomes" id="UP001279553"/>
    </source>
</evidence>
<evidence type="ECO:0000256" key="10">
    <source>
        <dbReference type="ARBA" id="ARBA00022989"/>
    </source>
</evidence>
<feature type="transmembrane region" description="Helical" evidence="13">
    <location>
        <begin position="20"/>
        <end position="39"/>
    </location>
</feature>
<dbReference type="PANTHER" id="PTHR33909:SF1">
    <property type="entry name" value="SEC TRANSLOCON ACCESSORY COMPLEX SUBUNIT YAJC"/>
    <property type="match status" value="1"/>
</dbReference>
<dbReference type="PANTHER" id="PTHR33909">
    <property type="entry name" value="SEC TRANSLOCON ACCESSORY COMPLEX SUBUNIT YAJC"/>
    <property type="match status" value="1"/>
</dbReference>
<comment type="subunit">
    <text evidence="4">Part of the SecDF-YidC-YajC translocase complex. The SecDF-YidC-YajC translocase forms a supercomplex with SecYEG, called the holo-translocon (HTL).</text>
</comment>
<comment type="function">
    <text evidence="1">The SecYEG-SecDF-YajC-YidC holo-translocon (HTL) protein secretase/insertase is a supercomplex required for protein secretion, insertion of proteins into membranes, and assembly of membrane protein complexes. While the SecYEG complex is essential for assembly of a number of proteins and complexes, the SecDF-YajC-YidC subcomplex facilitates these functions.</text>
</comment>
<evidence type="ECO:0000256" key="6">
    <source>
        <dbReference type="ARBA" id="ARBA00022448"/>
    </source>
</evidence>
<proteinExistence type="inferred from homology"/>
<evidence type="ECO:0000256" key="11">
    <source>
        <dbReference type="ARBA" id="ARBA00023010"/>
    </source>
</evidence>
<evidence type="ECO:0000256" key="12">
    <source>
        <dbReference type="ARBA" id="ARBA00023136"/>
    </source>
</evidence>
<sequence>MFIATAYAATTAADSGGMSALINFAPLVLIVIVFYFILIRPQQQQAKAQKIRLTAIKRGDKVVTGGGFIGQVAKAVDGAEEIEVDIAPNVRVTVLRSTISTVLGDPKPAGKVAEVKKATK</sequence>
<keyword evidence="15" id="KW-1185">Reference proteome</keyword>
<evidence type="ECO:0000256" key="9">
    <source>
        <dbReference type="ARBA" id="ARBA00022927"/>
    </source>
</evidence>
<keyword evidence="6" id="KW-0813">Transport</keyword>
<reference evidence="14 15" key="1">
    <citation type="submission" date="2023-11" db="EMBL/GenBank/DDBJ databases">
        <title>MicrobeMod: A computational toolkit for identifying prokaryotic methylation and restriction-modification with nanopore sequencing.</title>
        <authorList>
            <person name="Crits-Christoph A."/>
            <person name="Kang S.C."/>
            <person name="Lee H."/>
            <person name="Ostrov N."/>
        </authorList>
    </citation>
    <scope>NUCLEOTIDE SEQUENCE [LARGE SCALE GENOMIC DNA]</scope>
    <source>
        <strain evidence="14 15">DSMZ 700</strain>
    </source>
</reference>
<evidence type="ECO:0000256" key="1">
    <source>
        <dbReference type="ARBA" id="ARBA00002061"/>
    </source>
</evidence>
<gene>
    <name evidence="14" type="primary">yajC</name>
    <name evidence="14" type="ORF">SIL87_09260</name>
</gene>